<dbReference type="AlphaFoldDB" id="A0A9E8LTK5"/>
<dbReference type="Proteomes" id="UP001164718">
    <property type="component" value="Chromosome"/>
</dbReference>
<dbReference type="RefSeq" id="WP_275417169.1">
    <property type="nucleotide sequence ID" value="NZ_CP106878.1"/>
</dbReference>
<protein>
    <submittedName>
        <fullName evidence="1">Uncharacterized protein</fullName>
    </submittedName>
</protein>
<organism evidence="1 2">
    <name type="scientific">Fervidibacillus albus</name>
    <dbReference type="NCBI Taxonomy" id="2980026"/>
    <lineage>
        <taxon>Bacteria</taxon>
        <taxon>Bacillati</taxon>
        <taxon>Bacillota</taxon>
        <taxon>Bacilli</taxon>
        <taxon>Bacillales</taxon>
        <taxon>Bacillaceae</taxon>
        <taxon>Fervidibacillus</taxon>
    </lineage>
</organism>
<gene>
    <name evidence="1" type="ORF">OE104_12650</name>
</gene>
<keyword evidence="2" id="KW-1185">Reference proteome</keyword>
<dbReference type="EMBL" id="CP106878">
    <property type="protein sequence ID" value="WAA09388.1"/>
    <property type="molecule type" value="Genomic_DNA"/>
</dbReference>
<proteinExistence type="predicted"/>
<sequence length="76" mass="9109">MMGLLISQKESEEMMYLLKKEMDELLYDLKGGRLNPVVKRAMEERYQILFRLFIRLAPPNECAAYVRNRPRKDVMK</sequence>
<evidence type="ECO:0000313" key="2">
    <source>
        <dbReference type="Proteomes" id="UP001164718"/>
    </source>
</evidence>
<dbReference type="KEGG" id="faf:OE104_12650"/>
<evidence type="ECO:0000313" key="1">
    <source>
        <dbReference type="EMBL" id="WAA09388.1"/>
    </source>
</evidence>
<reference evidence="1" key="1">
    <citation type="submission" date="2022-09" db="EMBL/GenBank/DDBJ databases">
        <title>Complete Genomes of Fervidibacillus albus and Fervidibacillus halotolerans isolated from tidal flat sediments.</title>
        <authorList>
            <person name="Kwon K.K."/>
            <person name="Yang S.-H."/>
            <person name="Park M.J."/>
            <person name="Oh H.-M."/>
        </authorList>
    </citation>
    <scope>NUCLEOTIDE SEQUENCE</scope>
    <source>
        <strain evidence="1">MEBiC13591</strain>
    </source>
</reference>
<name>A0A9E8LTK5_9BACI</name>
<accession>A0A9E8LTK5</accession>